<proteinExistence type="predicted"/>
<protein>
    <submittedName>
        <fullName evidence="2">Uncharacterized protein</fullName>
    </submittedName>
</protein>
<organism evidence="2 3">
    <name type="scientific">Vibrio metschnikovii</name>
    <dbReference type="NCBI Taxonomy" id="28172"/>
    <lineage>
        <taxon>Bacteria</taxon>
        <taxon>Pseudomonadati</taxon>
        <taxon>Pseudomonadota</taxon>
        <taxon>Gammaproteobacteria</taxon>
        <taxon>Vibrionales</taxon>
        <taxon>Vibrionaceae</taxon>
        <taxon>Vibrio</taxon>
    </lineage>
</organism>
<evidence type="ECO:0000313" key="2">
    <source>
        <dbReference type="EMBL" id="MBC5851284.1"/>
    </source>
</evidence>
<dbReference type="RefSeq" id="WP_187026064.1">
    <property type="nucleotide sequence ID" value="NZ_JACRUP010000005.1"/>
</dbReference>
<evidence type="ECO:0000313" key="3">
    <source>
        <dbReference type="Proteomes" id="UP000615796"/>
    </source>
</evidence>
<keyword evidence="1" id="KW-0732">Signal</keyword>
<evidence type="ECO:0000256" key="1">
    <source>
        <dbReference type="SAM" id="SignalP"/>
    </source>
</evidence>
<feature type="signal peptide" evidence="1">
    <location>
        <begin position="1"/>
        <end position="19"/>
    </location>
</feature>
<dbReference type="Gene3D" id="3.30.1150.10">
    <property type="match status" value="1"/>
</dbReference>
<reference evidence="2" key="1">
    <citation type="submission" date="2020-08" db="EMBL/GenBank/DDBJ databases">
        <title>Genome Sequencing and Pan-Genome Analysis of Migratory bird Vibrio Strains, Inner Mongolia.</title>
        <authorList>
            <person name="Zheng L."/>
        </authorList>
    </citation>
    <scope>NUCLEOTIDE SEQUENCE</scope>
    <source>
        <strain evidence="2">M13F</strain>
    </source>
</reference>
<dbReference type="AlphaFoldDB" id="A0A9X0UIR4"/>
<name>A0A9X0UIR4_VIBME</name>
<comment type="caution">
    <text evidence="2">The sequence shown here is derived from an EMBL/GenBank/DDBJ whole genome shotgun (WGS) entry which is preliminary data.</text>
</comment>
<gene>
    <name evidence="2" type="ORF">H8Q88_10100</name>
</gene>
<sequence length="181" mass="21396">MRLLLLLSILCLNSSLSFAIEKDISSKDDAELDRIFAELNQEEQQKIRERRAIEAYSKAIEQREREHHQQTKKRSTYRSESEEEFQIYAAKFHNLINDSIDLDMNQPFECRINIKLIPTTDGFIVRKVTMLYDNGHCKHIPEAIETLLFPMPKNRELVRQFKDINISLQNNKLLASEQPYR</sequence>
<feature type="chain" id="PRO_5040973138" evidence="1">
    <location>
        <begin position="20"/>
        <end position="181"/>
    </location>
</feature>
<keyword evidence="3" id="KW-1185">Reference proteome</keyword>
<dbReference type="EMBL" id="JACRUP010000005">
    <property type="protein sequence ID" value="MBC5851284.1"/>
    <property type="molecule type" value="Genomic_DNA"/>
</dbReference>
<dbReference type="Proteomes" id="UP000615796">
    <property type="component" value="Unassembled WGS sequence"/>
</dbReference>
<accession>A0A9X0UIR4</accession>